<feature type="transmembrane region" description="Helical" evidence="2">
    <location>
        <begin position="846"/>
        <end position="865"/>
    </location>
</feature>
<dbReference type="Proteomes" id="UP000251166">
    <property type="component" value="Plasmid unnamed3"/>
</dbReference>
<dbReference type="SUPFAM" id="SSF82866">
    <property type="entry name" value="Multidrug efflux transporter AcrB transmembrane domain"/>
    <property type="match status" value="2"/>
</dbReference>
<keyword evidence="2" id="KW-0812">Transmembrane</keyword>
<feature type="transmembrane region" description="Helical" evidence="2">
    <location>
        <begin position="517"/>
        <end position="536"/>
    </location>
</feature>
<feature type="transmembrane region" description="Helical" evidence="2">
    <location>
        <begin position="897"/>
        <end position="923"/>
    </location>
</feature>
<name>A0A2Z4YS39_RHILE</name>
<feature type="transmembrane region" description="Helical" evidence="2">
    <location>
        <begin position="334"/>
        <end position="351"/>
    </location>
</feature>
<accession>A0A2Z4YS39</accession>
<gene>
    <name evidence="3" type="ORF">DLJ82_5935</name>
</gene>
<keyword evidence="3" id="KW-0614">Plasmid</keyword>
<proteinExistence type="predicted"/>
<feature type="transmembrane region" description="Helical" evidence="2">
    <location>
        <begin position="384"/>
        <end position="405"/>
    </location>
</feature>
<dbReference type="RefSeq" id="WP_112907885.1">
    <property type="nucleotide sequence ID" value="NZ_CP030763.1"/>
</dbReference>
<dbReference type="PANTHER" id="PTHR32063:SF77">
    <property type="entry name" value="ACR FAMILY TRANSPORT PROTEIN"/>
    <property type="match status" value="1"/>
</dbReference>
<dbReference type="Gene3D" id="3.30.70.1320">
    <property type="entry name" value="Multidrug efflux transporter AcrB pore domain like"/>
    <property type="match status" value="1"/>
</dbReference>
<dbReference type="GO" id="GO:0005886">
    <property type="term" value="C:plasma membrane"/>
    <property type="evidence" value="ECO:0007669"/>
    <property type="project" value="TreeGrafter"/>
</dbReference>
<dbReference type="PANTHER" id="PTHR32063">
    <property type="match status" value="1"/>
</dbReference>
<dbReference type="InterPro" id="IPR001036">
    <property type="entry name" value="Acrflvin-R"/>
</dbReference>
<dbReference type="SUPFAM" id="SSF82714">
    <property type="entry name" value="Multidrug efflux transporter AcrB TolC docking domain, DN and DC subdomains"/>
    <property type="match status" value="2"/>
</dbReference>
<feature type="transmembrane region" description="Helical" evidence="2">
    <location>
        <begin position="872"/>
        <end position="891"/>
    </location>
</feature>
<protein>
    <submittedName>
        <fullName evidence="3">AcrB/AcrD/AcrF family protein</fullName>
    </submittedName>
</protein>
<geneLocation type="plasmid" evidence="3 4">
    <name>unnamed3</name>
</geneLocation>
<dbReference type="GO" id="GO:0042910">
    <property type="term" value="F:xenobiotic transmembrane transporter activity"/>
    <property type="evidence" value="ECO:0007669"/>
    <property type="project" value="TreeGrafter"/>
</dbReference>
<evidence type="ECO:0000256" key="2">
    <source>
        <dbReference type="SAM" id="Phobius"/>
    </source>
</evidence>
<evidence type="ECO:0000256" key="1">
    <source>
        <dbReference type="SAM" id="MobiDB-lite"/>
    </source>
</evidence>
<sequence>MNFSAFSIRNPVPAILLFAMLAVGGLLAFKHLPVQNFPDMDLPTIKITATLDGAAPAQLETEVARTIEDNLASLSYLDHVTTTITDGTVSISVSFKLEKDSETALNEVRNAVDSAQADLPAQMQTPSVTKVTVQSSALVTYAIRSTALNETELSWFIDNDMTKALLSVPGVGQVNRIGGVDREVHVDLDPTTMAAFGVTATTVSAQLKSVQADTSGGLGEIGGTRQTLRTLGAVASVDALKELRIPLANGQQVRLDDVASVTDSFAERSSMAYLDGKPVVAVEIKRSNGFSDSGVADDVDKAMKQFAAKHSNVQIEEAYSTIGPIIDNYDGSMHMLYEGAILAIIVVWLFLRDWRATILSAVALPLSVIPTFLVMYLAGFSLNIVTLLALSLVVGILVDDAIVEVENIARHLQMGKRPIDAALEAANEIGLAVIATTFTLVAVFLPTAFMSGIPGLIFRQFGITAAVAVLVSLVVARLLTPMMAAYFMKAHPTEEKDGRVMRAYLAIVKAAMNRRKTTVAVTAVVVALSLATIPLLKSGFLPASDDARAQITLTMQPGATIEQTDATTAKAADIVGKLQDVTHVFSSVGSASSGGGPDSSTTSSVGSATIVAVLSPIGERDRKQSEIENDIRQALSVLPGVRVAVGGGGNGTKLEITLASDDANALDSASTALEEQLRTLQGIGAVTSTAARQAPEIQITPDFARAAALGVTSSAIAEAVRVATNGEYSADLPKLNLPQRQVPIIVRFSPETRTKLDDIKNMRVAGTNGNVDLGSIADIRIGGSPSEIDRIDRMRNVTLSVELNGRILGDVNREAQALPALRRLPPGVTLVEQGELQRSSELFQSFGLAMAIGVFCIYAVLVLLFHDFLQPLTLLMALPLSLGGALVPLVVTGTSFSMSAVIGLLMLMGVVTKNSILLIEYAIMSRRQGMSRFDALVDACHKRARPIIMTTIAMAFGMLPVALSLTGGDSSFRQPMAIVVIGGVMMSTLLSLIVIPVIFTFVDDLNEALKRLVRRTGPDTADSEPQASNDRAAITFKPGLSKRGQGQR</sequence>
<dbReference type="Gene3D" id="3.30.70.1430">
    <property type="entry name" value="Multidrug efflux transporter AcrB pore domain"/>
    <property type="match status" value="2"/>
</dbReference>
<keyword evidence="2" id="KW-1133">Transmembrane helix</keyword>
<evidence type="ECO:0000313" key="3">
    <source>
        <dbReference type="EMBL" id="AXA43906.1"/>
    </source>
</evidence>
<organism evidence="3 4">
    <name type="scientific">Rhizobium leguminosarum</name>
    <dbReference type="NCBI Taxonomy" id="384"/>
    <lineage>
        <taxon>Bacteria</taxon>
        <taxon>Pseudomonadati</taxon>
        <taxon>Pseudomonadota</taxon>
        <taxon>Alphaproteobacteria</taxon>
        <taxon>Hyphomicrobiales</taxon>
        <taxon>Rhizobiaceae</taxon>
        <taxon>Rhizobium/Agrobacterium group</taxon>
        <taxon>Rhizobium</taxon>
    </lineage>
</organism>
<dbReference type="Pfam" id="PF00873">
    <property type="entry name" value="ACR_tran"/>
    <property type="match status" value="1"/>
</dbReference>
<dbReference type="InterPro" id="IPR027463">
    <property type="entry name" value="AcrB_DN_DC_subdom"/>
</dbReference>
<dbReference type="Gene3D" id="1.20.1640.10">
    <property type="entry name" value="Multidrug efflux transporter AcrB transmembrane domain"/>
    <property type="match status" value="2"/>
</dbReference>
<dbReference type="SUPFAM" id="SSF82693">
    <property type="entry name" value="Multidrug efflux transporter AcrB pore domain, PN1, PN2, PC1 and PC2 subdomains"/>
    <property type="match status" value="3"/>
</dbReference>
<keyword evidence="2" id="KW-0472">Membrane</keyword>
<feature type="transmembrane region" description="Helical" evidence="2">
    <location>
        <begin position="977"/>
        <end position="1002"/>
    </location>
</feature>
<evidence type="ECO:0000313" key="4">
    <source>
        <dbReference type="Proteomes" id="UP000251166"/>
    </source>
</evidence>
<dbReference type="PRINTS" id="PR00702">
    <property type="entry name" value="ACRIFLAVINRP"/>
</dbReference>
<feature type="transmembrane region" description="Helical" evidence="2">
    <location>
        <begin position="944"/>
        <end position="965"/>
    </location>
</feature>
<feature type="region of interest" description="Disordered" evidence="1">
    <location>
        <begin position="1017"/>
        <end position="1048"/>
    </location>
</feature>
<dbReference type="EMBL" id="CP030763">
    <property type="protein sequence ID" value="AXA43906.1"/>
    <property type="molecule type" value="Genomic_DNA"/>
</dbReference>
<dbReference type="Gene3D" id="3.30.70.1440">
    <property type="entry name" value="Multidrug efflux transporter AcrB pore domain"/>
    <property type="match status" value="1"/>
</dbReference>
<dbReference type="AlphaFoldDB" id="A0A2Z4YS39"/>
<dbReference type="Gene3D" id="3.30.2090.10">
    <property type="entry name" value="Multidrug efflux transporter AcrB TolC docking domain, DN and DC subdomains"/>
    <property type="match status" value="2"/>
</dbReference>
<feature type="transmembrane region" description="Helical" evidence="2">
    <location>
        <begin position="457"/>
        <end position="479"/>
    </location>
</feature>
<feature type="transmembrane region" description="Helical" evidence="2">
    <location>
        <begin position="358"/>
        <end position="378"/>
    </location>
</feature>
<reference evidence="3 4" key="1">
    <citation type="submission" date="2018-07" db="EMBL/GenBank/DDBJ databases">
        <title>Rhizobium leguminosarum strain:ATCC 14479 Genome sequencing and assembly.</title>
        <authorList>
            <person name="Chakraborty R."/>
        </authorList>
    </citation>
    <scope>NUCLEOTIDE SEQUENCE [LARGE SCALE GENOMIC DNA]</scope>
    <source>
        <strain evidence="3 4">ATCC 14479</strain>
        <plasmid evidence="4">Plasmid unnamed3</plasmid>
    </source>
</reference>
<feature type="transmembrane region" description="Helical" evidence="2">
    <location>
        <begin position="425"/>
        <end position="445"/>
    </location>
</feature>